<organism evidence="7 8">
    <name type="scientific">Vulcanimicrobium alpinum</name>
    <dbReference type="NCBI Taxonomy" id="3016050"/>
    <lineage>
        <taxon>Bacteria</taxon>
        <taxon>Bacillati</taxon>
        <taxon>Vulcanimicrobiota</taxon>
        <taxon>Vulcanimicrobiia</taxon>
        <taxon>Vulcanimicrobiales</taxon>
        <taxon>Vulcanimicrobiaceae</taxon>
        <taxon>Vulcanimicrobium</taxon>
    </lineage>
</organism>
<sequence>MSMTLYALLAILSGLMIADTRAKRVLAAYVAIAVITTVVTFPGASATLGGFALFGIATALKVVLAPIGIVWFLRRNPEAEDLRAGAPLPVRVLTVIALIVLSRSVERLPVAAALPLQSIVAFVILCGIAMLVMHRNVLADLLGLLVFGAGITLEGALAAPQLPEAVELGAAFDVLVTTFIGLALLRTLHQRGLLDVDRLKSLRG</sequence>
<dbReference type="GO" id="GO:0005886">
    <property type="term" value="C:plasma membrane"/>
    <property type="evidence" value="ECO:0007669"/>
    <property type="project" value="UniProtKB-SubCell"/>
</dbReference>
<dbReference type="RefSeq" id="WP_317995521.1">
    <property type="nucleotide sequence ID" value="NZ_AP025523.1"/>
</dbReference>
<comment type="subcellular location">
    <subcellularLocation>
        <location evidence="1">Cell membrane</location>
        <topology evidence="1">Multi-pass membrane protein</topology>
    </subcellularLocation>
</comment>
<evidence type="ECO:0000313" key="8">
    <source>
        <dbReference type="Proteomes" id="UP001317532"/>
    </source>
</evidence>
<name>A0AAN2CB25_UNVUL</name>
<evidence type="ECO:0000256" key="2">
    <source>
        <dbReference type="ARBA" id="ARBA00022475"/>
    </source>
</evidence>
<dbReference type="InterPro" id="IPR038730">
    <property type="entry name" value="HyfE-like"/>
</dbReference>
<feature type="transmembrane region" description="Helical" evidence="6">
    <location>
        <begin position="139"/>
        <end position="159"/>
    </location>
</feature>
<keyword evidence="3 6" id="KW-0812">Transmembrane</keyword>
<feature type="transmembrane region" description="Helical" evidence="6">
    <location>
        <begin position="85"/>
        <end position="105"/>
    </location>
</feature>
<keyword evidence="2" id="KW-1003">Cell membrane</keyword>
<evidence type="ECO:0000256" key="1">
    <source>
        <dbReference type="ARBA" id="ARBA00004651"/>
    </source>
</evidence>
<feature type="transmembrane region" description="Helical" evidence="6">
    <location>
        <begin position="111"/>
        <end position="132"/>
    </location>
</feature>
<keyword evidence="5 6" id="KW-0472">Membrane</keyword>
<gene>
    <name evidence="7" type="ORF">WPS_32400</name>
</gene>
<dbReference type="KEGG" id="vab:WPS_32400"/>
<evidence type="ECO:0008006" key="9">
    <source>
        <dbReference type="Google" id="ProtNLM"/>
    </source>
</evidence>
<evidence type="ECO:0000256" key="4">
    <source>
        <dbReference type="ARBA" id="ARBA00022989"/>
    </source>
</evidence>
<dbReference type="Proteomes" id="UP001317532">
    <property type="component" value="Chromosome"/>
</dbReference>
<evidence type="ECO:0000256" key="5">
    <source>
        <dbReference type="ARBA" id="ARBA00023136"/>
    </source>
</evidence>
<dbReference type="PANTHER" id="PTHR38601:SF1">
    <property type="entry name" value="HYDROGENASE-4 COMPONENT E"/>
    <property type="match status" value="1"/>
</dbReference>
<accession>A0AAN2CB25</accession>
<protein>
    <recommendedName>
        <fullName evidence="9">Hydrogenase</fullName>
    </recommendedName>
</protein>
<feature type="transmembrane region" description="Helical" evidence="6">
    <location>
        <begin position="51"/>
        <end position="73"/>
    </location>
</feature>
<dbReference type="EMBL" id="AP025523">
    <property type="protein sequence ID" value="BDE07964.1"/>
    <property type="molecule type" value="Genomic_DNA"/>
</dbReference>
<dbReference type="AlphaFoldDB" id="A0AAN2CB25"/>
<proteinExistence type="predicted"/>
<feature type="transmembrane region" description="Helical" evidence="6">
    <location>
        <begin position="165"/>
        <end position="185"/>
    </location>
</feature>
<evidence type="ECO:0000256" key="3">
    <source>
        <dbReference type="ARBA" id="ARBA00022692"/>
    </source>
</evidence>
<keyword evidence="8" id="KW-1185">Reference proteome</keyword>
<keyword evidence="4 6" id="KW-1133">Transmembrane helix</keyword>
<evidence type="ECO:0000256" key="6">
    <source>
        <dbReference type="SAM" id="Phobius"/>
    </source>
</evidence>
<reference evidence="7 8" key="1">
    <citation type="journal article" date="2022" name="ISME Commun">
        <title>Vulcanimicrobium alpinus gen. nov. sp. nov., the first cultivated representative of the candidate phylum 'Eremiobacterota', is a metabolically versatile aerobic anoxygenic phototroph.</title>
        <authorList>
            <person name="Yabe S."/>
            <person name="Muto K."/>
            <person name="Abe K."/>
            <person name="Yokota A."/>
            <person name="Staudigel H."/>
            <person name="Tebo B.M."/>
        </authorList>
    </citation>
    <scope>NUCLEOTIDE SEQUENCE [LARGE SCALE GENOMIC DNA]</scope>
    <source>
        <strain evidence="7 8">WC8-2</strain>
    </source>
</reference>
<evidence type="ECO:0000313" key="7">
    <source>
        <dbReference type="EMBL" id="BDE07964.1"/>
    </source>
</evidence>
<dbReference type="PANTHER" id="PTHR38601">
    <property type="entry name" value="HYDROGENASE-4 COMPONENT E"/>
    <property type="match status" value="1"/>
</dbReference>